<sequence length="351" mass="41727">MYIRDNRYNNDEHNLMSKADRHFARAKNPGKRKYDKEDEKRSEDILNSPIFTTPRVRDPHDSTAQSTGPQTFMKNDAQEVPTLVYANRLPTQIVVIEHNLLMEKKDPIHNWITELPRLKHLINEGKFHVEDNYHYFHATDECPPLKLKSSLLKDHLGSEEKINRFPESCMLKKRGNQAAVHRRRKHYFGDMIGWYIDKHPNNFDSRYWKIQVKQFHDIERCYLYGKKSHPEDHLKFLMEYMSWNQKVTRFNVKVEAFTTLVAESDIYKIDIHSNYPRLPTIWTLRMERKDGKPFELEAQCTIYDPEDIRDFELSSLYDSKTIHEEGAVIQQVSHSSWCGGDVGRWDVQIFL</sequence>
<feature type="compositionally biased region" description="Basic and acidic residues" evidence="1">
    <location>
        <begin position="32"/>
        <end position="44"/>
    </location>
</feature>
<organism evidence="2 3">
    <name type="scientific">Oikopleura dioica</name>
    <name type="common">Tunicate</name>
    <dbReference type="NCBI Taxonomy" id="34765"/>
    <lineage>
        <taxon>Eukaryota</taxon>
        <taxon>Metazoa</taxon>
        <taxon>Chordata</taxon>
        <taxon>Tunicata</taxon>
        <taxon>Appendicularia</taxon>
        <taxon>Copelata</taxon>
        <taxon>Oikopleuridae</taxon>
        <taxon>Oikopleura</taxon>
    </lineage>
</organism>
<protein>
    <submittedName>
        <fullName evidence="2">Oidioi.mRNA.OKI2018_I69.chr1.g3254.t1.cds</fullName>
    </submittedName>
</protein>
<feature type="region of interest" description="Disordered" evidence="1">
    <location>
        <begin position="23"/>
        <end position="71"/>
    </location>
</feature>
<proteinExistence type="predicted"/>
<keyword evidence="3" id="KW-1185">Reference proteome</keyword>
<feature type="compositionally biased region" description="Polar residues" evidence="1">
    <location>
        <begin position="62"/>
        <end position="71"/>
    </location>
</feature>
<name>A0ABN7SYX3_OIKDI</name>
<gene>
    <name evidence="2" type="ORF">OKIOD_LOCUS12019</name>
</gene>
<dbReference type="Proteomes" id="UP001158576">
    <property type="component" value="Chromosome 1"/>
</dbReference>
<evidence type="ECO:0000256" key="1">
    <source>
        <dbReference type="SAM" id="MobiDB-lite"/>
    </source>
</evidence>
<evidence type="ECO:0000313" key="2">
    <source>
        <dbReference type="EMBL" id="CAG5107305.1"/>
    </source>
</evidence>
<accession>A0ABN7SYX3</accession>
<evidence type="ECO:0000313" key="3">
    <source>
        <dbReference type="Proteomes" id="UP001158576"/>
    </source>
</evidence>
<reference evidence="2 3" key="1">
    <citation type="submission" date="2021-04" db="EMBL/GenBank/DDBJ databases">
        <authorList>
            <person name="Bliznina A."/>
        </authorList>
    </citation>
    <scope>NUCLEOTIDE SEQUENCE [LARGE SCALE GENOMIC DNA]</scope>
</reference>
<dbReference type="EMBL" id="OU015566">
    <property type="protein sequence ID" value="CAG5107305.1"/>
    <property type="molecule type" value="Genomic_DNA"/>
</dbReference>